<dbReference type="Proteomes" id="UP000273083">
    <property type="component" value="Unassembled WGS sequence"/>
</dbReference>
<evidence type="ECO:0000313" key="2">
    <source>
        <dbReference type="Proteomes" id="UP000273083"/>
    </source>
</evidence>
<name>A0A3N1XYV0_9FIRM</name>
<proteinExistence type="predicted"/>
<gene>
    <name evidence="1" type="ORF">EDD66_101401</name>
</gene>
<evidence type="ECO:0000313" key="1">
    <source>
        <dbReference type="EMBL" id="ROR31783.1"/>
    </source>
</evidence>
<dbReference type="AlphaFoldDB" id="A0A3N1XYV0"/>
<protein>
    <submittedName>
        <fullName evidence="1">Uncharacterized protein</fullName>
    </submittedName>
</protein>
<dbReference type="EMBL" id="RJVG01000001">
    <property type="protein sequence ID" value="ROR31783.1"/>
    <property type="molecule type" value="Genomic_DNA"/>
</dbReference>
<organism evidence="1 2">
    <name type="scientific">Mobilisporobacter senegalensis</name>
    <dbReference type="NCBI Taxonomy" id="1329262"/>
    <lineage>
        <taxon>Bacteria</taxon>
        <taxon>Bacillati</taxon>
        <taxon>Bacillota</taxon>
        <taxon>Clostridia</taxon>
        <taxon>Lachnospirales</taxon>
        <taxon>Lachnospiraceae</taxon>
        <taxon>Mobilisporobacter</taxon>
    </lineage>
</organism>
<accession>A0A3N1XYV0</accession>
<sequence length="40" mass="4778">MSSNQRNRRSGDIIHVRDALIEDIFRDRNAGYVTIIKKYR</sequence>
<reference evidence="1 2" key="1">
    <citation type="submission" date="2018-11" db="EMBL/GenBank/DDBJ databases">
        <title>Genomic Encyclopedia of Type Strains, Phase IV (KMG-IV): sequencing the most valuable type-strain genomes for metagenomic binning, comparative biology and taxonomic classification.</title>
        <authorList>
            <person name="Goeker M."/>
        </authorList>
    </citation>
    <scope>NUCLEOTIDE SEQUENCE [LARGE SCALE GENOMIC DNA]</scope>
    <source>
        <strain evidence="1 2">DSM 26537</strain>
    </source>
</reference>
<dbReference type="RefSeq" id="WP_279232875.1">
    <property type="nucleotide sequence ID" value="NZ_RJVG01000001.1"/>
</dbReference>
<comment type="caution">
    <text evidence="1">The sequence shown here is derived from an EMBL/GenBank/DDBJ whole genome shotgun (WGS) entry which is preliminary data.</text>
</comment>
<keyword evidence="2" id="KW-1185">Reference proteome</keyword>